<gene>
    <name evidence="2" type="ORF">SAMN05660330_02369</name>
</gene>
<dbReference type="EMBL" id="FNJI01000015">
    <property type="protein sequence ID" value="SDP30511.1"/>
    <property type="molecule type" value="Genomic_DNA"/>
</dbReference>
<keyword evidence="3" id="KW-1185">Reference proteome</keyword>
<proteinExistence type="predicted"/>
<reference evidence="2 3" key="1">
    <citation type="submission" date="2016-10" db="EMBL/GenBank/DDBJ databases">
        <authorList>
            <person name="de Groot N.N."/>
        </authorList>
    </citation>
    <scope>NUCLEOTIDE SEQUENCE [LARGE SCALE GENOMIC DNA]</scope>
    <source>
        <strain evidence="2 3">DSM 12130</strain>
    </source>
</reference>
<evidence type="ECO:0000313" key="3">
    <source>
        <dbReference type="Proteomes" id="UP000199073"/>
    </source>
</evidence>
<evidence type="ECO:0000256" key="1">
    <source>
        <dbReference type="SAM" id="MobiDB-lite"/>
    </source>
</evidence>
<feature type="region of interest" description="Disordered" evidence="1">
    <location>
        <begin position="1"/>
        <end position="23"/>
    </location>
</feature>
<organism evidence="2 3">
    <name type="scientific">Desulforhopalus singaporensis</name>
    <dbReference type="NCBI Taxonomy" id="91360"/>
    <lineage>
        <taxon>Bacteria</taxon>
        <taxon>Pseudomonadati</taxon>
        <taxon>Thermodesulfobacteriota</taxon>
        <taxon>Desulfobulbia</taxon>
        <taxon>Desulfobulbales</taxon>
        <taxon>Desulfocapsaceae</taxon>
        <taxon>Desulforhopalus</taxon>
    </lineage>
</organism>
<dbReference type="Proteomes" id="UP000199073">
    <property type="component" value="Unassembled WGS sequence"/>
</dbReference>
<name>A0A1H0RLX5_9BACT</name>
<evidence type="ECO:0000313" key="2">
    <source>
        <dbReference type="EMBL" id="SDP30511.1"/>
    </source>
</evidence>
<feature type="compositionally biased region" description="Basic residues" evidence="1">
    <location>
        <begin position="1"/>
        <end position="17"/>
    </location>
</feature>
<sequence>MASSIRKTRKFSAKYSRHTPEHKARVQHIFRTVSDTAMATAADPVPHGTTSAWDKPCLSGRGYLFYQQRARRKTGRLHSGG</sequence>
<dbReference type="RefSeq" id="WP_092223056.1">
    <property type="nucleotide sequence ID" value="NZ_FNJI01000015.1"/>
</dbReference>
<dbReference type="AlphaFoldDB" id="A0A1H0RLX5"/>
<dbReference type="STRING" id="91360.SAMN05660330_02369"/>
<accession>A0A1H0RLX5</accession>
<protein>
    <submittedName>
        <fullName evidence="2">Uncharacterized protein</fullName>
    </submittedName>
</protein>